<evidence type="ECO:0000313" key="2">
    <source>
        <dbReference type="Proteomes" id="UP000250235"/>
    </source>
</evidence>
<keyword evidence="2" id="KW-1185">Reference proteome</keyword>
<dbReference type="AlphaFoldDB" id="A0A2Z7DBX0"/>
<evidence type="ECO:0000313" key="1">
    <source>
        <dbReference type="EMBL" id="KZV54868.1"/>
    </source>
</evidence>
<sequence>MYSRSLDPVVKRNLEAALMTAAYILEEAINSKYDVSSKLEYIQQSTISARASSAMMTSAVMSSQSAVVKRSAGAGSAMMKSAVTSANSRELQVQPAVAGSYSSSSRSIPVAEYTSRKVMNQSQATVNPVASYSASSRRLQCFAYPVAGNPDAIKADVVKICKPVDKESNAKKQRK</sequence>
<proteinExistence type="predicted"/>
<accession>A0A2Z7DBX0</accession>
<dbReference type="EMBL" id="KQ989083">
    <property type="protein sequence ID" value="KZV54868.1"/>
    <property type="molecule type" value="Genomic_DNA"/>
</dbReference>
<reference evidence="1 2" key="1">
    <citation type="journal article" date="2015" name="Proc. Natl. Acad. Sci. U.S.A.">
        <title>The resurrection genome of Boea hygrometrica: A blueprint for survival of dehydration.</title>
        <authorList>
            <person name="Xiao L."/>
            <person name="Yang G."/>
            <person name="Zhang L."/>
            <person name="Yang X."/>
            <person name="Zhao S."/>
            <person name="Ji Z."/>
            <person name="Zhou Q."/>
            <person name="Hu M."/>
            <person name="Wang Y."/>
            <person name="Chen M."/>
            <person name="Xu Y."/>
            <person name="Jin H."/>
            <person name="Xiao X."/>
            <person name="Hu G."/>
            <person name="Bao F."/>
            <person name="Hu Y."/>
            <person name="Wan P."/>
            <person name="Li L."/>
            <person name="Deng X."/>
            <person name="Kuang T."/>
            <person name="Xiang C."/>
            <person name="Zhu J.K."/>
            <person name="Oliver M.J."/>
            <person name="He Y."/>
        </authorList>
    </citation>
    <scope>NUCLEOTIDE SEQUENCE [LARGE SCALE GENOMIC DNA]</scope>
    <source>
        <strain evidence="2">cv. XS01</strain>
    </source>
</reference>
<organism evidence="1 2">
    <name type="scientific">Dorcoceras hygrometricum</name>
    <dbReference type="NCBI Taxonomy" id="472368"/>
    <lineage>
        <taxon>Eukaryota</taxon>
        <taxon>Viridiplantae</taxon>
        <taxon>Streptophyta</taxon>
        <taxon>Embryophyta</taxon>
        <taxon>Tracheophyta</taxon>
        <taxon>Spermatophyta</taxon>
        <taxon>Magnoliopsida</taxon>
        <taxon>eudicotyledons</taxon>
        <taxon>Gunneridae</taxon>
        <taxon>Pentapetalae</taxon>
        <taxon>asterids</taxon>
        <taxon>lamiids</taxon>
        <taxon>Lamiales</taxon>
        <taxon>Gesneriaceae</taxon>
        <taxon>Didymocarpoideae</taxon>
        <taxon>Trichosporeae</taxon>
        <taxon>Loxocarpinae</taxon>
        <taxon>Dorcoceras</taxon>
    </lineage>
</organism>
<gene>
    <name evidence="1" type="ORF">F511_39231</name>
</gene>
<name>A0A2Z7DBX0_9LAMI</name>
<dbReference type="Proteomes" id="UP000250235">
    <property type="component" value="Unassembled WGS sequence"/>
</dbReference>
<protein>
    <submittedName>
        <fullName evidence="1">Uncharacterized protein</fullName>
    </submittedName>
</protein>